<organism evidence="1 2">
    <name type="scientific">Potamilus streckersoni</name>
    <dbReference type="NCBI Taxonomy" id="2493646"/>
    <lineage>
        <taxon>Eukaryota</taxon>
        <taxon>Metazoa</taxon>
        <taxon>Spiralia</taxon>
        <taxon>Lophotrochozoa</taxon>
        <taxon>Mollusca</taxon>
        <taxon>Bivalvia</taxon>
        <taxon>Autobranchia</taxon>
        <taxon>Heteroconchia</taxon>
        <taxon>Palaeoheterodonta</taxon>
        <taxon>Unionida</taxon>
        <taxon>Unionoidea</taxon>
        <taxon>Unionidae</taxon>
        <taxon>Ambleminae</taxon>
        <taxon>Lampsilini</taxon>
        <taxon>Potamilus</taxon>
    </lineage>
</organism>
<dbReference type="GO" id="GO:0003682">
    <property type="term" value="F:chromatin binding"/>
    <property type="evidence" value="ECO:0007669"/>
    <property type="project" value="InterPro"/>
</dbReference>
<protein>
    <recommendedName>
        <fullName evidence="3">Kelch domain-containing protein 3</fullName>
    </recommendedName>
</protein>
<dbReference type="Pfam" id="PF07646">
    <property type="entry name" value="Kelch_2"/>
    <property type="match status" value="1"/>
</dbReference>
<dbReference type="GO" id="GO:0005737">
    <property type="term" value="C:cytoplasm"/>
    <property type="evidence" value="ECO:0007669"/>
    <property type="project" value="TreeGrafter"/>
</dbReference>
<proteinExistence type="predicted"/>
<sequence>MQRWTIYLEGGPRRVNHAAVTVGERIYSFGGYCTGEDYETTRPMDVHVLDTVSLRWTLLPLPHSDPNRSCVPYQRYGHSAVSYQDCAYIWGGRNDKDGACNILYQFDTGSQTWSQPGVIGRIPGARDGHSACVIDSKMYIFGGYEEEIDRFSDDIYTLDFRTFTWSYVKTKGGAARWRDFHTATGIDHKMCIFGGRSDQGGNVFTNHEIYCNKIQIFDTQTSTWCEPLTTGIQPIGRRSHSAFVYKGSLYIFGGYNGLHDLHFRDIFRFDPVRNHWSMVKVKGQGPCARRRQCCCLIGSRVFLFGGTSPARQREGSGMGNDNDLDLMDHSDLHVLDFSPTLKTLCQLAVLEYKLDTSCLPRDLRWELTVMTTNNSISRPLNSNG</sequence>
<dbReference type="InterPro" id="IPR052637">
    <property type="entry name" value="KLHDC3-like"/>
</dbReference>
<dbReference type="SUPFAM" id="SSF117281">
    <property type="entry name" value="Kelch motif"/>
    <property type="match status" value="1"/>
</dbReference>
<keyword evidence="2" id="KW-1185">Reference proteome</keyword>
<reference evidence="1" key="2">
    <citation type="journal article" date="2021" name="Genome Biol. Evol.">
        <title>Developing a high-quality reference genome for a parasitic bivalve with doubly uniparental inheritance (Bivalvia: Unionida).</title>
        <authorList>
            <person name="Smith C.H."/>
        </authorList>
    </citation>
    <scope>NUCLEOTIDE SEQUENCE</scope>
    <source>
        <strain evidence="1">CHS0354</strain>
        <tissue evidence="1">Mantle</tissue>
    </source>
</reference>
<accession>A0AAE0W9S5</accession>
<reference evidence="1" key="3">
    <citation type="submission" date="2023-05" db="EMBL/GenBank/DDBJ databases">
        <authorList>
            <person name="Smith C.H."/>
        </authorList>
    </citation>
    <scope>NUCLEOTIDE SEQUENCE</scope>
    <source>
        <strain evidence="1">CHS0354</strain>
        <tissue evidence="1">Mantle</tissue>
    </source>
</reference>
<reference evidence="1" key="1">
    <citation type="journal article" date="2021" name="Genome Biol. Evol.">
        <title>A High-Quality Reference Genome for a Parasitic Bivalve with Doubly Uniparental Inheritance (Bivalvia: Unionida).</title>
        <authorList>
            <person name="Smith C.H."/>
        </authorList>
    </citation>
    <scope>NUCLEOTIDE SEQUENCE</scope>
    <source>
        <strain evidence="1">CHS0354</strain>
    </source>
</reference>
<dbReference type="FunFam" id="2.120.10.80:FF:000134">
    <property type="entry name" value="Kelch domain-containing protein, putative"/>
    <property type="match status" value="1"/>
</dbReference>
<evidence type="ECO:0008006" key="3">
    <source>
        <dbReference type="Google" id="ProtNLM"/>
    </source>
</evidence>
<comment type="caution">
    <text evidence="1">The sequence shown here is derived from an EMBL/GenBank/DDBJ whole genome shotgun (WGS) entry which is preliminary data.</text>
</comment>
<dbReference type="Pfam" id="PF24681">
    <property type="entry name" value="Kelch_KLHDC2_KLHL20_DRC7"/>
    <property type="match status" value="1"/>
</dbReference>
<gene>
    <name evidence="1" type="ORF">CHS0354_004057</name>
</gene>
<dbReference type="Proteomes" id="UP001195483">
    <property type="component" value="Unassembled WGS sequence"/>
</dbReference>
<dbReference type="Gene3D" id="2.120.10.80">
    <property type="entry name" value="Kelch-type beta propeller"/>
    <property type="match status" value="2"/>
</dbReference>
<dbReference type="EMBL" id="JAEAOA010000314">
    <property type="protein sequence ID" value="KAK3605505.1"/>
    <property type="molecule type" value="Genomic_DNA"/>
</dbReference>
<evidence type="ECO:0000313" key="1">
    <source>
        <dbReference type="EMBL" id="KAK3605505.1"/>
    </source>
</evidence>
<evidence type="ECO:0000313" key="2">
    <source>
        <dbReference type="Proteomes" id="UP001195483"/>
    </source>
</evidence>
<dbReference type="PANTHER" id="PTHR46461:SF1">
    <property type="entry name" value="KELCH DOMAIN-CONTAINING PROTEIN 3"/>
    <property type="match status" value="1"/>
</dbReference>
<dbReference type="InterPro" id="IPR011498">
    <property type="entry name" value="Kelch_2"/>
</dbReference>
<name>A0AAE0W9S5_9BIVA</name>
<dbReference type="PANTHER" id="PTHR46461">
    <property type="entry name" value="KELCH DOMAIN-CONTAINING PROTEIN 3"/>
    <property type="match status" value="1"/>
</dbReference>
<dbReference type="InterPro" id="IPR015915">
    <property type="entry name" value="Kelch-typ_b-propeller"/>
</dbReference>
<dbReference type="AlphaFoldDB" id="A0AAE0W9S5"/>